<evidence type="ECO:0000313" key="1">
    <source>
        <dbReference type="EMBL" id="MDQ2095924.1"/>
    </source>
</evidence>
<protein>
    <submittedName>
        <fullName evidence="1">Uncharacterized protein</fullName>
    </submittedName>
</protein>
<dbReference type="AlphaFoldDB" id="A0AAJ1UAG5"/>
<organism evidence="1 2">
    <name type="scientific">Rhodalgimonas zhirmunskyi</name>
    <dbReference type="NCBI Taxonomy" id="2964767"/>
    <lineage>
        <taxon>Bacteria</taxon>
        <taxon>Pseudomonadati</taxon>
        <taxon>Pseudomonadota</taxon>
        <taxon>Alphaproteobacteria</taxon>
        <taxon>Rhodobacterales</taxon>
        <taxon>Roseobacteraceae</taxon>
        <taxon>Rhodalgimonas</taxon>
    </lineage>
</organism>
<name>A0AAJ1UAG5_9RHOB</name>
<dbReference type="Proteomes" id="UP001227162">
    <property type="component" value="Unassembled WGS sequence"/>
</dbReference>
<dbReference type="EMBL" id="JANFFA010000007">
    <property type="protein sequence ID" value="MDQ2095924.1"/>
    <property type="molecule type" value="Genomic_DNA"/>
</dbReference>
<dbReference type="RefSeq" id="WP_317627547.1">
    <property type="nucleotide sequence ID" value="NZ_JANFFA010000007.1"/>
</dbReference>
<reference evidence="1" key="1">
    <citation type="submission" date="2022-07" db="EMBL/GenBank/DDBJ databases">
        <authorList>
            <person name="Otstavnykh N."/>
            <person name="Isaeva M."/>
            <person name="Bystritskaya E."/>
        </authorList>
    </citation>
    <scope>NUCLEOTIDE SEQUENCE</scope>
    <source>
        <strain evidence="1">10Alg 79</strain>
    </source>
</reference>
<proteinExistence type="predicted"/>
<sequence length="126" mass="14387">MSDLILTKTRLREGVWEGTLHRVKEESHADLPQVEVTLEDRPIEGVELIADQQGGYTLRVPIPVRLINDGVQTFLIRDKAADETLDHFTLIAGEGVENDIRAEIELLRAELDMLKRAFRRHCLDTM</sequence>
<comment type="caution">
    <text evidence="1">The sequence shown here is derived from an EMBL/GenBank/DDBJ whole genome shotgun (WGS) entry which is preliminary data.</text>
</comment>
<accession>A0AAJ1UAG5</accession>
<gene>
    <name evidence="1" type="ORF">NOI20_17530</name>
</gene>
<keyword evidence="2" id="KW-1185">Reference proteome</keyword>
<evidence type="ECO:0000313" key="2">
    <source>
        <dbReference type="Proteomes" id="UP001227162"/>
    </source>
</evidence>
<reference evidence="1" key="2">
    <citation type="submission" date="2023-04" db="EMBL/GenBank/DDBJ databases">
        <title>'Rhodoalgimonas zhirmunskyi' gen. nov., isolated from a red alga.</title>
        <authorList>
            <person name="Nedashkovskaya O.I."/>
            <person name="Otstavnykh N.Y."/>
            <person name="Bystritskaya E.P."/>
            <person name="Balabanova L.A."/>
            <person name="Isaeva M.P."/>
        </authorList>
    </citation>
    <scope>NUCLEOTIDE SEQUENCE</scope>
    <source>
        <strain evidence="1">10Alg 79</strain>
    </source>
</reference>